<gene>
    <name evidence="2" type="ORF">Hypma_005075</name>
</gene>
<dbReference type="InParanoid" id="A0A369K2M7"/>
<dbReference type="AlphaFoldDB" id="A0A369K2M7"/>
<protein>
    <submittedName>
        <fullName evidence="2">Uncharacterized protein</fullName>
    </submittedName>
</protein>
<dbReference type="STRING" id="39966.A0A369K2M7"/>
<dbReference type="OrthoDB" id="3365917at2759"/>
<keyword evidence="3" id="KW-1185">Reference proteome</keyword>
<evidence type="ECO:0000313" key="2">
    <source>
        <dbReference type="EMBL" id="RDB26997.1"/>
    </source>
</evidence>
<reference evidence="2" key="1">
    <citation type="submission" date="2018-04" db="EMBL/GenBank/DDBJ databases">
        <title>Whole genome sequencing of Hypsizygus marmoreus.</title>
        <authorList>
            <person name="Choi I.-G."/>
            <person name="Min B."/>
            <person name="Kim J.-G."/>
            <person name="Kim S."/>
            <person name="Oh Y.-L."/>
            <person name="Kong W.-S."/>
            <person name="Park H."/>
            <person name="Jeong J."/>
            <person name="Song E.-S."/>
        </authorList>
    </citation>
    <scope>NUCLEOTIDE SEQUENCE [LARGE SCALE GENOMIC DNA]</scope>
    <source>
        <strain evidence="2">51987-8</strain>
    </source>
</reference>
<feature type="region of interest" description="Disordered" evidence="1">
    <location>
        <begin position="13"/>
        <end position="49"/>
    </location>
</feature>
<comment type="caution">
    <text evidence="2">The sequence shown here is derived from an EMBL/GenBank/DDBJ whole genome shotgun (WGS) entry which is preliminary data.</text>
</comment>
<feature type="compositionally biased region" description="Gly residues" evidence="1">
    <location>
        <begin position="19"/>
        <end position="44"/>
    </location>
</feature>
<accession>A0A369K2M7</accession>
<organism evidence="2 3">
    <name type="scientific">Hypsizygus marmoreus</name>
    <name type="common">White beech mushroom</name>
    <name type="synonym">Agaricus marmoreus</name>
    <dbReference type="NCBI Taxonomy" id="39966"/>
    <lineage>
        <taxon>Eukaryota</taxon>
        <taxon>Fungi</taxon>
        <taxon>Dikarya</taxon>
        <taxon>Basidiomycota</taxon>
        <taxon>Agaricomycotina</taxon>
        <taxon>Agaricomycetes</taxon>
        <taxon>Agaricomycetidae</taxon>
        <taxon>Agaricales</taxon>
        <taxon>Tricholomatineae</taxon>
        <taxon>Lyophyllaceae</taxon>
        <taxon>Hypsizygus</taxon>
    </lineage>
</organism>
<proteinExistence type="predicted"/>
<sequence>MYIPILSSISKHLERRKGGGGGGGGGGHGSSGKGGGKSSGGKGSSGSKTIPAVVPWMKSPAVSYGQGGGHPIVIPNGALFAGRTAGGGNRTTVYGTKRYGSGYPGISGSRVQDRGFPYIFWPVIWTSLFIGSATYLYSNEFGLPGNLDRPGGIMMNAAFKSGVTGTVYRVVADNATVVALCQEISAKCSGSIADSNSAPVADSGDASQAKPEQAVQYYRASSVVLTLDGYNNSAIFASDDTPDVALPSNIDTQLLSCMNDTIGQAVPLVDFAPVRMPFPKIVPLLGVIVALIYMIDDL</sequence>
<evidence type="ECO:0000313" key="3">
    <source>
        <dbReference type="Proteomes" id="UP000076154"/>
    </source>
</evidence>
<name>A0A369K2M7_HYPMA</name>
<dbReference type="EMBL" id="LUEZ02000021">
    <property type="protein sequence ID" value="RDB26997.1"/>
    <property type="molecule type" value="Genomic_DNA"/>
</dbReference>
<dbReference type="Proteomes" id="UP000076154">
    <property type="component" value="Unassembled WGS sequence"/>
</dbReference>
<evidence type="ECO:0000256" key="1">
    <source>
        <dbReference type="SAM" id="MobiDB-lite"/>
    </source>
</evidence>